<evidence type="ECO:0000313" key="6">
    <source>
        <dbReference type="Proteomes" id="UP000052237"/>
    </source>
</evidence>
<comment type="caution">
    <text evidence="5">The sequence shown here is derived from an EMBL/GenBank/DDBJ whole genome shotgun (WGS) entry which is preliminary data.</text>
</comment>
<dbReference type="PANTHER" id="PTHR43201">
    <property type="entry name" value="ACYL-COA SYNTHETASE"/>
    <property type="match status" value="1"/>
</dbReference>
<dbReference type="InterPro" id="IPR042099">
    <property type="entry name" value="ANL_N_sf"/>
</dbReference>
<dbReference type="SUPFAM" id="SSF56801">
    <property type="entry name" value="Acetyl-CoA synthetase-like"/>
    <property type="match status" value="1"/>
</dbReference>
<dbReference type="GO" id="GO:0006631">
    <property type="term" value="P:fatty acid metabolic process"/>
    <property type="evidence" value="ECO:0007669"/>
    <property type="project" value="TreeGrafter"/>
</dbReference>
<dbReference type="Pfam" id="PF00501">
    <property type="entry name" value="AMP-binding"/>
    <property type="match status" value="1"/>
</dbReference>
<dbReference type="Proteomes" id="UP000052237">
    <property type="component" value="Unassembled WGS sequence"/>
</dbReference>
<dbReference type="PANTHER" id="PTHR43201:SF5">
    <property type="entry name" value="MEDIUM-CHAIN ACYL-COA LIGASE ACSF2, MITOCHONDRIAL"/>
    <property type="match status" value="1"/>
</dbReference>
<evidence type="ECO:0000259" key="3">
    <source>
        <dbReference type="Pfam" id="PF00501"/>
    </source>
</evidence>
<dbReference type="Pfam" id="PF22818">
    <property type="entry name" value="ApeI-like"/>
    <property type="match status" value="1"/>
</dbReference>
<accession>A0A0S4RAV7</accession>
<dbReference type="RefSeq" id="WP_059434902.1">
    <property type="nucleotide sequence ID" value="NZ_FAVB01000001.1"/>
</dbReference>
<proteinExistence type="inferred from homology"/>
<keyword evidence="5" id="KW-0808">Transferase</keyword>
<dbReference type="Gene3D" id="3.40.50.12780">
    <property type="entry name" value="N-terminal domain of ligase-like"/>
    <property type="match status" value="1"/>
</dbReference>
<dbReference type="EMBL" id="FAVB01000001">
    <property type="protein sequence ID" value="CUU70341.1"/>
    <property type="molecule type" value="Genomic_DNA"/>
</dbReference>
<dbReference type="AlphaFoldDB" id="A0A0S4RAV7"/>
<dbReference type="GO" id="GO:0031956">
    <property type="term" value="F:medium-chain fatty acid-CoA ligase activity"/>
    <property type="evidence" value="ECO:0007669"/>
    <property type="project" value="TreeGrafter"/>
</dbReference>
<dbReference type="EC" id="2.5.1.19" evidence="5"/>
<name>A0A0S4RAV7_CAMHY</name>
<dbReference type="SUPFAM" id="SSF54637">
    <property type="entry name" value="Thioesterase/thiol ester dehydrase-isomerase"/>
    <property type="match status" value="1"/>
</dbReference>
<feature type="domain" description="AMP-dependent synthetase/ligase" evidence="3">
    <location>
        <begin position="96"/>
        <end position="240"/>
    </location>
</feature>
<gene>
    <name evidence="5" type="primary">aas</name>
    <name evidence="5" type="ORF">ERS686654_00238</name>
</gene>
<keyword evidence="6" id="KW-1185">Reference proteome</keyword>
<evidence type="ECO:0000313" key="5">
    <source>
        <dbReference type="EMBL" id="CUU70341.1"/>
    </source>
</evidence>
<dbReference type="Gene3D" id="3.10.129.10">
    <property type="entry name" value="Hotdog Thioesterase"/>
    <property type="match status" value="1"/>
</dbReference>
<sequence length="505" mass="57515">MINKDIYFIEENAGFEELTSESLKFASYLKKCGKKEIKIFLSSTFDFCVALFGAMIANTKAHVVSDERLCDIGDLNFAKCKGDKEGEFFLNTNYKFYLYTSGSSGFSKIIEKSIKDMFEEANFLRNFIKMDGKKVYTSVTHQHMFGLTFKVFLPLVAGMKVLSSRLDYPELIFAYDFTDSIFISSPVVLSAVSKYDNVCLNTASLIVSAGSKLSDDIRDKFTSKIMEIYGSTETGVVASNFGSGFVVFDAVNADIKDDRLFINSKWCDNFLSSDMAEIHGKDLKLLGRSDRIIKLNETRFSLDEAESFLKDHTFIKDAKCALLKNDKRVKALLVLSDDGKNEFRNNGKLGIVDTIKKYLYPKFKTNIRSFKIISEIPKNSYGKFSISEFQKCYDEKKIPSFSLLQSDEKIAKFSCFMSEDCFFFEGHFREFPLTPGFIQLGFVFECLDIYGIKIDGGYVVENLKFMAFLRPFDRCIIEICITDKNINFKIFANETQCSLGRIKVV</sequence>
<keyword evidence="2" id="KW-0436">Ligase</keyword>
<dbReference type="InterPro" id="IPR000873">
    <property type="entry name" value="AMP-dep_synth/lig_dom"/>
</dbReference>
<comment type="similarity">
    <text evidence="1">Belongs to the ATP-dependent AMP-binding enzyme family.</text>
</comment>
<organism evidence="5 6">
    <name type="scientific">Campylobacter hyointestinalis subsp. hyointestinalis</name>
    <dbReference type="NCBI Taxonomy" id="91352"/>
    <lineage>
        <taxon>Bacteria</taxon>
        <taxon>Pseudomonadati</taxon>
        <taxon>Campylobacterota</taxon>
        <taxon>Epsilonproteobacteria</taxon>
        <taxon>Campylobacterales</taxon>
        <taxon>Campylobacteraceae</taxon>
        <taxon>Campylobacter</taxon>
    </lineage>
</organism>
<dbReference type="InterPro" id="IPR054545">
    <property type="entry name" value="ApeI-like"/>
</dbReference>
<dbReference type="InterPro" id="IPR029069">
    <property type="entry name" value="HotDog_dom_sf"/>
</dbReference>
<feature type="domain" description="ApeI dehydratase-like" evidence="4">
    <location>
        <begin position="406"/>
        <end position="499"/>
    </location>
</feature>
<evidence type="ECO:0000256" key="1">
    <source>
        <dbReference type="ARBA" id="ARBA00006432"/>
    </source>
</evidence>
<evidence type="ECO:0000256" key="2">
    <source>
        <dbReference type="ARBA" id="ARBA00022598"/>
    </source>
</evidence>
<dbReference type="GO" id="GO:0003866">
    <property type="term" value="F:3-phosphoshikimate 1-carboxyvinyltransferase activity"/>
    <property type="evidence" value="ECO:0007669"/>
    <property type="project" value="UniProtKB-EC"/>
</dbReference>
<reference evidence="5 6" key="1">
    <citation type="submission" date="2015-11" db="EMBL/GenBank/DDBJ databases">
        <authorList>
            <consortium name="Pathogen Informatics"/>
        </authorList>
    </citation>
    <scope>NUCLEOTIDE SEQUENCE [LARGE SCALE GENOMIC DNA]</scope>
    <source>
        <strain evidence="5 6">006A-0059</strain>
    </source>
</reference>
<protein>
    <submittedName>
        <fullName evidence="5">3-phosphoshikimate 1-carboxyvinyltransferase</fullName>
        <ecNumber evidence="5">2.5.1.19</ecNumber>
    </submittedName>
</protein>
<evidence type="ECO:0000259" key="4">
    <source>
        <dbReference type="Pfam" id="PF22818"/>
    </source>
</evidence>